<accession>A0A6C0AUT1</accession>
<dbReference type="PROSITE" id="PS51257">
    <property type="entry name" value="PROKAR_LIPOPROTEIN"/>
    <property type="match status" value="1"/>
</dbReference>
<keyword evidence="1" id="KW-0472">Membrane</keyword>
<evidence type="ECO:0000256" key="1">
    <source>
        <dbReference type="SAM" id="Phobius"/>
    </source>
</evidence>
<reference evidence="2" key="1">
    <citation type="journal article" date="2020" name="Nature">
        <title>Giant virus diversity and host interactions through global metagenomics.</title>
        <authorList>
            <person name="Schulz F."/>
            <person name="Roux S."/>
            <person name="Paez-Espino D."/>
            <person name="Jungbluth S."/>
            <person name="Walsh D.A."/>
            <person name="Denef V.J."/>
            <person name="McMahon K.D."/>
            <person name="Konstantinidis K.T."/>
            <person name="Eloe-Fadrosh E.A."/>
            <person name="Kyrpides N.C."/>
            <person name="Woyke T."/>
        </authorList>
    </citation>
    <scope>NUCLEOTIDE SEQUENCE</scope>
    <source>
        <strain evidence="2">GVMAG-S-1103017-74</strain>
    </source>
</reference>
<protein>
    <submittedName>
        <fullName evidence="2">Uncharacterized protein</fullName>
    </submittedName>
</protein>
<proteinExistence type="predicted"/>
<feature type="transmembrane region" description="Helical" evidence="1">
    <location>
        <begin position="179"/>
        <end position="198"/>
    </location>
</feature>
<feature type="transmembrane region" description="Helical" evidence="1">
    <location>
        <begin position="60"/>
        <end position="79"/>
    </location>
</feature>
<dbReference type="AlphaFoldDB" id="A0A6C0AUT1"/>
<dbReference type="EMBL" id="MN740865">
    <property type="protein sequence ID" value="QHS83041.1"/>
    <property type="molecule type" value="Genomic_DNA"/>
</dbReference>
<organism evidence="2">
    <name type="scientific">viral metagenome</name>
    <dbReference type="NCBI Taxonomy" id="1070528"/>
    <lineage>
        <taxon>unclassified sequences</taxon>
        <taxon>metagenomes</taxon>
        <taxon>organismal metagenomes</taxon>
    </lineage>
</organism>
<evidence type="ECO:0000313" key="2">
    <source>
        <dbReference type="EMBL" id="QHS83041.1"/>
    </source>
</evidence>
<feature type="transmembrane region" description="Helical" evidence="1">
    <location>
        <begin position="20"/>
        <end position="40"/>
    </location>
</feature>
<name>A0A6C0AUT1_9ZZZZ</name>
<keyword evidence="1" id="KW-0812">Transmembrane</keyword>
<sequence length="200" mass="20772">MADAFFRIPASHGGPCFRAAASIAVTAACCVCVTQLYLLLSYTLVQYITGAIHSAAEMQAVFAVGNATCRVLYLALAALNTRRFITARAACHAACHVATAWWPATQTVALVWGALALTEVAAGAVAAARHTRHSATRLRKALALYATLGAVLGVTYAALGARAARAVLPEYPLVMASGVAHTMAHLVLVLAALGQFLAPQ</sequence>
<feature type="transmembrane region" description="Helical" evidence="1">
    <location>
        <begin position="141"/>
        <end position="159"/>
    </location>
</feature>
<keyword evidence="1" id="KW-1133">Transmembrane helix</keyword>